<proteinExistence type="predicted"/>
<dbReference type="InterPro" id="IPR038609">
    <property type="entry name" value="HDA1_su2/3_sf"/>
</dbReference>
<dbReference type="Pfam" id="PF11496">
    <property type="entry name" value="HDA2-3"/>
    <property type="match status" value="1"/>
</dbReference>
<evidence type="ECO:0000313" key="3">
    <source>
        <dbReference type="EMBL" id="SSD60480.1"/>
    </source>
</evidence>
<feature type="region of interest" description="Disordered" evidence="2">
    <location>
        <begin position="199"/>
        <end position="229"/>
    </location>
</feature>
<sequence length="705" mass="81038">MDLSKILDAEPEPNIILDLIKKNPTHFKSSSGVNTTYKGKQKKELTSINATNNNAFSNQDYWLPAPMCQYQCELTDQIVSLHYSDILKFFKCGISSSDVIRHSMNTMLENSKLVALHPYLLVTHQLPRSLITKDVPGHICQLSGEFQVLKDLIGLISKFETNTALCCNAKISEKCIDLIEALLLGSKVNIKRYDGKNSIKHNKKKSSSSSPPIQNNSASSTSGSNSNSSSNDVNSSSCNNISSSNCTSDNFSCTVHIFPTDAEEILCKKLELQYGTDFYFDILISLDSDLDLNKSVFFSKLLSLNRQIKAPVVRITTINSVDHASLYYRKLFNKDAEPERFLRDVVSATVILRDCVGVLPPDLKPVFTTNLQYLDEWVNQPSLPWPLPDIYPIREFSPIDIEGSLLTEVRHNGSYSSSSVSNNNHNTSKYTYAYDKRPDNLVTAKIHLNDNDKYYVNKRCKNDYSTNPLIRQNMSYLTGISNTDNKYYLNSKFLTHELITTISNTYKAIGIQNLKIKSFEKTNALENGHVKYYEDELAKITEKVNKTREKLETNKTDCNEYLREEEEIREKLHLYGKHKVPQHILLEEELTKLQKSLEAKKSEKVYISVELNRARELNKNNKEQISKLKHDLDIHRIKFQEQLKKDIQTQREVDEESKKLRQKIISLRGKNLKYHSKLEEINHIIREKPIERNIRSSSKRRRRRT</sequence>
<dbReference type="Gene3D" id="3.40.50.12360">
    <property type="match status" value="1"/>
</dbReference>
<dbReference type="GO" id="GO:0070823">
    <property type="term" value="C:HDA1 complex"/>
    <property type="evidence" value="ECO:0007669"/>
    <property type="project" value="InterPro"/>
</dbReference>
<dbReference type="EMBL" id="UFAJ01000364">
    <property type="protein sequence ID" value="SSD60480.1"/>
    <property type="molecule type" value="Genomic_DNA"/>
</dbReference>
<feature type="coiled-coil region" evidence="1">
    <location>
        <begin position="583"/>
        <end position="631"/>
    </location>
</feature>
<reference evidence="4" key="1">
    <citation type="submission" date="2018-06" db="EMBL/GenBank/DDBJ databases">
        <authorList>
            <person name="Guldener U."/>
        </authorList>
    </citation>
    <scope>NUCLEOTIDE SEQUENCE [LARGE SCALE GENOMIC DNA]</scope>
    <source>
        <strain evidence="4">UTAD17</strain>
    </source>
</reference>
<name>A0A376B8M9_9ASCO</name>
<dbReference type="InterPro" id="IPR021006">
    <property type="entry name" value="Hda2/3"/>
</dbReference>
<dbReference type="OrthoDB" id="3647690at2759"/>
<dbReference type="PRINTS" id="PR02093">
    <property type="entry name" value="HDA1SUBUNIT3"/>
</dbReference>
<evidence type="ECO:0000256" key="2">
    <source>
        <dbReference type="SAM" id="MobiDB-lite"/>
    </source>
</evidence>
<evidence type="ECO:0008006" key="5">
    <source>
        <dbReference type="Google" id="ProtNLM"/>
    </source>
</evidence>
<organism evidence="3 4">
    <name type="scientific">Saccharomycodes ludwigii</name>
    <dbReference type="NCBI Taxonomy" id="36035"/>
    <lineage>
        <taxon>Eukaryota</taxon>
        <taxon>Fungi</taxon>
        <taxon>Dikarya</taxon>
        <taxon>Ascomycota</taxon>
        <taxon>Saccharomycotina</taxon>
        <taxon>Saccharomycetes</taxon>
        <taxon>Saccharomycodales</taxon>
        <taxon>Saccharomycodaceae</taxon>
        <taxon>Saccharomycodes</taxon>
    </lineage>
</organism>
<feature type="compositionally biased region" description="Low complexity" evidence="2">
    <location>
        <begin position="207"/>
        <end position="229"/>
    </location>
</feature>
<dbReference type="InterPro" id="IPR026216">
    <property type="entry name" value="HDA3"/>
</dbReference>
<dbReference type="VEuPathDB" id="FungiDB:SCODWIG_02241"/>
<dbReference type="AlphaFoldDB" id="A0A376B8M9"/>
<dbReference type="Proteomes" id="UP000262825">
    <property type="component" value="Unassembled WGS sequence"/>
</dbReference>
<accession>A0A376B8M9</accession>
<evidence type="ECO:0000313" key="4">
    <source>
        <dbReference type="Proteomes" id="UP000262825"/>
    </source>
</evidence>
<evidence type="ECO:0000256" key="1">
    <source>
        <dbReference type="SAM" id="Coils"/>
    </source>
</evidence>
<keyword evidence="4" id="KW-1185">Reference proteome</keyword>
<protein>
    <recommendedName>
        <fullName evidence="5">HDA1 complex subunit 3</fullName>
    </recommendedName>
</protein>
<keyword evidence="1" id="KW-0175">Coiled coil</keyword>
<gene>
    <name evidence="3" type="ORF">SCODWIG_02241</name>
</gene>